<comment type="caution">
    <text evidence="2">The sequence shown here is derived from an EMBL/GenBank/DDBJ whole genome shotgun (WGS) entry which is preliminary data.</text>
</comment>
<dbReference type="AlphaFoldDB" id="A0A8J4XV57"/>
<proteinExistence type="predicted"/>
<gene>
    <name evidence="2" type="ORF">GWK47_018375</name>
</gene>
<reference evidence="2" key="1">
    <citation type="submission" date="2020-07" db="EMBL/GenBank/DDBJ databases">
        <title>The High-quality genome of the commercially important snow crab, Chionoecetes opilio.</title>
        <authorList>
            <person name="Jeong J.-H."/>
            <person name="Ryu S."/>
        </authorList>
    </citation>
    <scope>NUCLEOTIDE SEQUENCE</scope>
    <source>
        <strain evidence="2">MADBK_172401_WGS</strain>
        <tissue evidence="2">Digestive gland</tissue>
    </source>
</reference>
<dbReference type="EMBL" id="JACEEZ010022385">
    <property type="protein sequence ID" value="KAG0712481.1"/>
    <property type="molecule type" value="Genomic_DNA"/>
</dbReference>
<accession>A0A8J4XV57</accession>
<organism evidence="2 3">
    <name type="scientific">Chionoecetes opilio</name>
    <name type="common">Atlantic snow crab</name>
    <name type="synonym">Cancer opilio</name>
    <dbReference type="NCBI Taxonomy" id="41210"/>
    <lineage>
        <taxon>Eukaryota</taxon>
        <taxon>Metazoa</taxon>
        <taxon>Ecdysozoa</taxon>
        <taxon>Arthropoda</taxon>
        <taxon>Crustacea</taxon>
        <taxon>Multicrustacea</taxon>
        <taxon>Malacostraca</taxon>
        <taxon>Eumalacostraca</taxon>
        <taxon>Eucarida</taxon>
        <taxon>Decapoda</taxon>
        <taxon>Pleocyemata</taxon>
        <taxon>Brachyura</taxon>
        <taxon>Eubrachyura</taxon>
        <taxon>Majoidea</taxon>
        <taxon>Majidae</taxon>
        <taxon>Chionoecetes</taxon>
    </lineage>
</organism>
<protein>
    <submittedName>
        <fullName evidence="2">Uncharacterized protein</fullName>
    </submittedName>
</protein>
<evidence type="ECO:0000313" key="3">
    <source>
        <dbReference type="Proteomes" id="UP000770661"/>
    </source>
</evidence>
<dbReference type="Proteomes" id="UP000770661">
    <property type="component" value="Unassembled WGS sequence"/>
</dbReference>
<keyword evidence="3" id="KW-1185">Reference proteome</keyword>
<feature type="region of interest" description="Disordered" evidence="1">
    <location>
        <begin position="103"/>
        <end position="165"/>
    </location>
</feature>
<name>A0A8J4XV57_CHIOP</name>
<sequence length="165" mass="18629">MGTFYTRRPTAANHSRCFKCPRSSGITKQTAPARQMRHICGSSRTQTAYANTRWETTLARCPKRNCKDTPTLGNGAHARRELVDVQRQVQRNWIFTHNRSSRLPQRGRYDRPPTSAASTCDVGVPPASTSTRHTSQHRIPCPRASNLVGKEQEPPPRKNCVPHQE</sequence>
<evidence type="ECO:0000256" key="1">
    <source>
        <dbReference type="SAM" id="MobiDB-lite"/>
    </source>
</evidence>
<evidence type="ECO:0000313" key="2">
    <source>
        <dbReference type="EMBL" id="KAG0712481.1"/>
    </source>
</evidence>